<organism evidence="1">
    <name type="scientific">uncultured Caudovirales phage</name>
    <dbReference type="NCBI Taxonomy" id="2100421"/>
    <lineage>
        <taxon>Viruses</taxon>
        <taxon>Duplodnaviria</taxon>
        <taxon>Heunggongvirae</taxon>
        <taxon>Uroviricota</taxon>
        <taxon>Caudoviricetes</taxon>
        <taxon>Peduoviridae</taxon>
        <taxon>Maltschvirus</taxon>
        <taxon>Maltschvirus maltsch</taxon>
    </lineage>
</organism>
<reference evidence="1" key="1">
    <citation type="submission" date="2020-04" db="EMBL/GenBank/DDBJ databases">
        <authorList>
            <person name="Chiriac C."/>
            <person name="Salcher M."/>
            <person name="Ghai R."/>
            <person name="Kavagutti S V."/>
        </authorList>
    </citation>
    <scope>NUCLEOTIDE SEQUENCE</scope>
</reference>
<sequence>MKTQTAVEWLVKELEEHIFSSEDGILIGLDIFYKKVLQAKQMEQEQIKKASGDFWLD</sequence>
<dbReference type="EMBL" id="LR796597">
    <property type="protein sequence ID" value="CAB4153753.1"/>
    <property type="molecule type" value="Genomic_DNA"/>
</dbReference>
<accession>A0A6J5N9F6</accession>
<proteinExistence type="predicted"/>
<evidence type="ECO:0000313" key="1">
    <source>
        <dbReference type="EMBL" id="CAB4153753.1"/>
    </source>
</evidence>
<protein>
    <submittedName>
        <fullName evidence="1">Uncharacterized protein</fullName>
    </submittedName>
</protein>
<name>A0A6J5N9F6_9CAUD</name>
<gene>
    <name evidence="1" type="ORF">UFOVP636_24</name>
</gene>